<reference evidence="1" key="1">
    <citation type="submission" date="2023-10" db="EMBL/GenBank/DDBJ databases">
        <authorList>
            <person name="Hackl T."/>
        </authorList>
    </citation>
    <scope>NUCLEOTIDE SEQUENCE</scope>
</reference>
<dbReference type="Proteomes" id="UP001295740">
    <property type="component" value="Unassembled WGS sequence"/>
</dbReference>
<dbReference type="EMBL" id="CAUWAG010000003">
    <property type="protein sequence ID" value="CAJ2500452.1"/>
    <property type="molecule type" value="Genomic_DNA"/>
</dbReference>
<comment type="caution">
    <text evidence="1">The sequence shown here is derived from an EMBL/GenBank/DDBJ whole genome shotgun (WGS) entry which is preliminary data.</text>
</comment>
<protein>
    <submittedName>
        <fullName evidence="1">Uu.00g033050.m01.CDS01</fullName>
    </submittedName>
</protein>
<sequence length="129" mass="13789">MRPSRPLFICLHTLIPSKVTGQIASLEDLNEPIARSSVAKGLTIRSVRVSGTGPLQDSARPLCEVSIFFHEQSHQSLYFVTEIARPRVHIAASHRHSSAFLNGNGSMSMDGGGASAILTTTTTTTTTIA</sequence>
<keyword evidence="2" id="KW-1185">Reference proteome</keyword>
<accession>A0AAI8V9A2</accession>
<evidence type="ECO:0000313" key="1">
    <source>
        <dbReference type="EMBL" id="CAJ2500452.1"/>
    </source>
</evidence>
<name>A0AAI8V9A2_9PEZI</name>
<gene>
    <name evidence="1" type="ORF">KHLLAP_LOCUS920</name>
</gene>
<dbReference type="AlphaFoldDB" id="A0AAI8V9A2"/>
<evidence type="ECO:0000313" key="2">
    <source>
        <dbReference type="Proteomes" id="UP001295740"/>
    </source>
</evidence>
<organism evidence="1 2">
    <name type="scientific">Anthostomella pinea</name>
    <dbReference type="NCBI Taxonomy" id="933095"/>
    <lineage>
        <taxon>Eukaryota</taxon>
        <taxon>Fungi</taxon>
        <taxon>Dikarya</taxon>
        <taxon>Ascomycota</taxon>
        <taxon>Pezizomycotina</taxon>
        <taxon>Sordariomycetes</taxon>
        <taxon>Xylariomycetidae</taxon>
        <taxon>Xylariales</taxon>
        <taxon>Xylariaceae</taxon>
        <taxon>Anthostomella</taxon>
    </lineage>
</organism>
<proteinExistence type="predicted"/>